<dbReference type="RefSeq" id="WP_156052457.1">
    <property type="nucleotide sequence ID" value="NZ_JBIRUQ010000013.1"/>
</dbReference>
<accession>A0ABW7TZ84</accession>
<dbReference type="EMBL" id="JBIRUQ010000013">
    <property type="protein sequence ID" value="MFI1465088.1"/>
    <property type="molecule type" value="Genomic_DNA"/>
</dbReference>
<keyword evidence="2" id="KW-1185">Reference proteome</keyword>
<proteinExistence type="predicted"/>
<dbReference type="Proteomes" id="UP001611263">
    <property type="component" value="Unassembled WGS sequence"/>
</dbReference>
<comment type="caution">
    <text evidence="1">The sequence shown here is derived from an EMBL/GenBank/DDBJ whole genome shotgun (WGS) entry which is preliminary data.</text>
</comment>
<sequence>MRSRMERAALPTVRALLDAIDTAINSNTFLLVADIGVPVAEGDTAAAVAALVHHPGFGELIATADAARCWGNWSFYDPELRRYVPDPDRDPALMVRLDAAVTADSMDRAGFERHLRWLMTGAFSPYSTHIEPGTADRLIAEFCTQLLDGRGPAAATWLFAAIPPHFLHDSGYYSDSGIPSGPAYYFDGGGCDSCTAFHRKGDSVLYLLLTNGSP</sequence>
<evidence type="ECO:0000313" key="2">
    <source>
        <dbReference type="Proteomes" id="UP001611263"/>
    </source>
</evidence>
<organism evidence="1 2">
    <name type="scientific">Nocardia carnea</name>
    <dbReference type="NCBI Taxonomy" id="37328"/>
    <lineage>
        <taxon>Bacteria</taxon>
        <taxon>Bacillati</taxon>
        <taxon>Actinomycetota</taxon>
        <taxon>Actinomycetes</taxon>
        <taxon>Mycobacteriales</taxon>
        <taxon>Nocardiaceae</taxon>
        <taxon>Nocardia</taxon>
    </lineage>
</organism>
<gene>
    <name evidence="1" type="ORF">ACH4WX_30625</name>
</gene>
<name>A0ABW7TZ84_9NOCA</name>
<dbReference type="GeneID" id="93508396"/>
<protein>
    <submittedName>
        <fullName evidence="1">Uncharacterized protein</fullName>
    </submittedName>
</protein>
<reference evidence="1 2" key="1">
    <citation type="submission" date="2024-10" db="EMBL/GenBank/DDBJ databases">
        <title>The Natural Products Discovery Center: Release of the First 8490 Sequenced Strains for Exploring Actinobacteria Biosynthetic Diversity.</title>
        <authorList>
            <person name="Kalkreuter E."/>
            <person name="Kautsar S.A."/>
            <person name="Yang D."/>
            <person name="Bader C.D."/>
            <person name="Teijaro C.N."/>
            <person name="Fluegel L."/>
            <person name="Davis C.M."/>
            <person name="Simpson J.R."/>
            <person name="Lauterbach L."/>
            <person name="Steele A.D."/>
            <person name="Gui C."/>
            <person name="Meng S."/>
            <person name="Li G."/>
            <person name="Viehrig K."/>
            <person name="Ye F."/>
            <person name="Su P."/>
            <person name="Kiefer A.F."/>
            <person name="Nichols A."/>
            <person name="Cepeda A.J."/>
            <person name="Yan W."/>
            <person name="Fan B."/>
            <person name="Jiang Y."/>
            <person name="Adhikari A."/>
            <person name="Zheng C.-J."/>
            <person name="Schuster L."/>
            <person name="Cowan T.M."/>
            <person name="Smanski M.J."/>
            <person name="Chevrette M.G."/>
            <person name="De Carvalho L.P.S."/>
            <person name="Shen B."/>
        </authorList>
    </citation>
    <scope>NUCLEOTIDE SEQUENCE [LARGE SCALE GENOMIC DNA]</scope>
    <source>
        <strain evidence="1 2">NPDC020568</strain>
    </source>
</reference>
<evidence type="ECO:0000313" key="1">
    <source>
        <dbReference type="EMBL" id="MFI1465088.1"/>
    </source>
</evidence>